<dbReference type="PaxDb" id="589924-Ferp_0965"/>
<evidence type="ECO:0000256" key="3">
    <source>
        <dbReference type="ARBA" id="ARBA00022840"/>
    </source>
</evidence>
<name>D3RXB6_FERPA</name>
<dbReference type="GO" id="GO:0005524">
    <property type="term" value="F:ATP binding"/>
    <property type="evidence" value="ECO:0007669"/>
    <property type="project" value="UniProtKB-KW"/>
</dbReference>
<accession>D3RXB6</accession>
<keyword evidence="2" id="KW-0547">Nucleotide-binding</keyword>
<dbReference type="Pfam" id="PF00005">
    <property type="entry name" value="ABC_tran"/>
    <property type="match status" value="1"/>
</dbReference>
<keyword evidence="3" id="KW-0067">ATP-binding</keyword>
<dbReference type="Proteomes" id="UP000002613">
    <property type="component" value="Chromosome"/>
</dbReference>
<evidence type="ECO:0000256" key="2">
    <source>
        <dbReference type="ARBA" id="ARBA00022741"/>
    </source>
</evidence>
<dbReference type="EMBL" id="CP001899">
    <property type="protein sequence ID" value="ADC65129.1"/>
    <property type="molecule type" value="Genomic_DNA"/>
</dbReference>
<keyword evidence="1" id="KW-0813">Transport</keyword>
<evidence type="ECO:0000259" key="4">
    <source>
        <dbReference type="PROSITE" id="PS50893"/>
    </source>
</evidence>
<dbReference type="GO" id="GO:0016887">
    <property type="term" value="F:ATP hydrolysis activity"/>
    <property type="evidence" value="ECO:0007669"/>
    <property type="project" value="InterPro"/>
</dbReference>
<feature type="domain" description="ABC transporter" evidence="4">
    <location>
        <begin position="4"/>
        <end position="245"/>
    </location>
</feature>
<dbReference type="AlphaFoldDB" id="D3RXB6"/>
<dbReference type="GeneID" id="8778473"/>
<dbReference type="PANTHER" id="PTHR43423:SF1">
    <property type="entry name" value="ABC TRANSPORTER I FAMILY MEMBER 17"/>
    <property type="match status" value="1"/>
</dbReference>
<dbReference type="SMART" id="SM00382">
    <property type="entry name" value="AAA"/>
    <property type="match status" value="1"/>
</dbReference>
<dbReference type="eggNOG" id="arCOG00231">
    <property type="taxonomic scope" value="Archaea"/>
</dbReference>
<dbReference type="STRING" id="589924.Ferp_0965"/>
<dbReference type="PROSITE" id="PS00211">
    <property type="entry name" value="ABC_TRANSPORTER_1"/>
    <property type="match status" value="1"/>
</dbReference>
<dbReference type="InterPro" id="IPR027417">
    <property type="entry name" value="P-loop_NTPase"/>
</dbReference>
<dbReference type="PROSITE" id="PS50893">
    <property type="entry name" value="ABC_TRANSPORTER_2"/>
    <property type="match status" value="1"/>
</dbReference>
<dbReference type="RefSeq" id="WP_012965472.1">
    <property type="nucleotide sequence ID" value="NC_013849.1"/>
</dbReference>
<dbReference type="GO" id="GO:0035435">
    <property type="term" value="P:phosphate ion transmembrane transport"/>
    <property type="evidence" value="ECO:0007669"/>
    <property type="project" value="InterPro"/>
</dbReference>
<dbReference type="SUPFAM" id="SSF52540">
    <property type="entry name" value="P-loop containing nucleoside triphosphate hydrolases"/>
    <property type="match status" value="1"/>
</dbReference>
<proteinExistence type="predicted"/>
<dbReference type="InterPro" id="IPR017871">
    <property type="entry name" value="ABC_transporter-like_CS"/>
</dbReference>
<dbReference type="InterPro" id="IPR003439">
    <property type="entry name" value="ABC_transporter-like_ATP-bd"/>
</dbReference>
<evidence type="ECO:0000256" key="1">
    <source>
        <dbReference type="ARBA" id="ARBA00022448"/>
    </source>
</evidence>
<dbReference type="InterPro" id="IPR005670">
    <property type="entry name" value="PstB-like"/>
</dbReference>
<evidence type="ECO:0000313" key="5">
    <source>
        <dbReference type="EMBL" id="ADC65129.1"/>
    </source>
</evidence>
<evidence type="ECO:0000313" key="6">
    <source>
        <dbReference type="Proteomes" id="UP000002613"/>
    </source>
</evidence>
<protein>
    <submittedName>
        <fullName evidence="5">Phosphate ABC transporter, ATPase subunit</fullName>
    </submittedName>
</protein>
<dbReference type="GO" id="GO:0016020">
    <property type="term" value="C:membrane"/>
    <property type="evidence" value="ECO:0007669"/>
    <property type="project" value="InterPro"/>
</dbReference>
<dbReference type="HOGENOM" id="CLU_000604_1_22_2"/>
<gene>
    <name evidence="5" type="ordered locus">Ferp_0965</name>
</gene>
<reference evidence="5 6" key="2">
    <citation type="journal article" date="2011" name="Stand. Genomic Sci.">
        <title>Complete genome sequence of Ferroglobus placidus AEDII12DO.</title>
        <authorList>
            <person name="Anderson I."/>
            <person name="Risso C."/>
            <person name="Holmes D."/>
            <person name="Lucas S."/>
            <person name="Copeland A."/>
            <person name="Lapidus A."/>
            <person name="Cheng J.F."/>
            <person name="Bruce D."/>
            <person name="Goodwin L."/>
            <person name="Pitluck S."/>
            <person name="Saunders E."/>
            <person name="Brettin T."/>
            <person name="Detter J.C."/>
            <person name="Han C."/>
            <person name="Tapia R."/>
            <person name="Larimer F."/>
            <person name="Land M."/>
            <person name="Hauser L."/>
            <person name="Woyke T."/>
            <person name="Lovley D."/>
            <person name="Kyrpides N."/>
            <person name="Ivanova N."/>
        </authorList>
    </citation>
    <scope>NUCLEOTIDE SEQUENCE [LARGE SCALE GENOMIC DNA]</scope>
    <source>
        <strain evidence="6">DSM 10642 / AEDII12DO</strain>
    </source>
</reference>
<dbReference type="NCBIfam" id="TIGR00972">
    <property type="entry name" value="3a0107s01c2"/>
    <property type="match status" value="1"/>
</dbReference>
<dbReference type="OrthoDB" id="31298at2157"/>
<dbReference type="PANTHER" id="PTHR43423">
    <property type="entry name" value="ABC TRANSPORTER I FAMILY MEMBER 17"/>
    <property type="match status" value="1"/>
</dbReference>
<keyword evidence="6" id="KW-1185">Reference proteome</keyword>
<dbReference type="GO" id="GO:0005315">
    <property type="term" value="F:phosphate transmembrane transporter activity"/>
    <property type="evidence" value="ECO:0007669"/>
    <property type="project" value="InterPro"/>
</dbReference>
<sequence length="250" mass="28238">MIVFDVKNLSVYYGDKVGIQDVNIEIYKNKVTAIMGPSGCGKSTFLRSLNRLIELVENVRVEGKVLFEGKNIYDPDVDPVELRKRIGMVFQHPNPFPKSIFDNVAFGPRIHGIKDKKKLEKIVEDALKKAALWDEVKDRLHDSALRLSGGQQQRLCIARAIATNPEVILFDEPTASLDPIAASKIEDLIVDLKKSYTVVVVTHNIQQAARISDYVAFFWMGKLVEYGKTEEVFENPQNELTEKYLTGRIG</sequence>
<dbReference type="CDD" id="cd03260">
    <property type="entry name" value="ABC_PstB_phosphate_transporter"/>
    <property type="match status" value="1"/>
</dbReference>
<dbReference type="Gene3D" id="3.40.50.300">
    <property type="entry name" value="P-loop containing nucleotide triphosphate hydrolases"/>
    <property type="match status" value="1"/>
</dbReference>
<organism evidence="5 6">
    <name type="scientific">Ferroglobus placidus (strain DSM 10642 / AEDII12DO)</name>
    <dbReference type="NCBI Taxonomy" id="589924"/>
    <lineage>
        <taxon>Archaea</taxon>
        <taxon>Methanobacteriati</taxon>
        <taxon>Methanobacteriota</taxon>
        <taxon>Archaeoglobi</taxon>
        <taxon>Archaeoglobales</taxon>
        <taxon>Archaeoglobaceae</taxon>
        <taxon>Ferroglobus</taxon>
    </lineage>
</organism>
<dbReference type="InterPro" id="IPR003593">
    <property type="entry name" value="AAA+_ATPase"/>
</dbReference>
<dbReference type="KEGG" id="fpl:Ferp_0965"/>
<reference evidence="6" key="1">
    <citation type="submission" date="2010-02" db="EMBL/GenBank/DDBJ databases">
        <title>Complete sequence of Ferroglobus placidus DSM 10642.</title>
        <authorList>
            <consortium name="US DOE Joint Genome Institute"/>
            <person name="Lucas S."/>
            <person name="Copeland A."/>
            <person name="Lapidus A."/>
            <person name="Cheng J.-F."/>
            <person name="Bruce D."/>
            <person name="Goodwin L."/>
            <person name="Pitluck S."/>
            <person name="Saunders E."/>
            <person name="Brettin T."/>
            <person name="Detter J.C."/>
            <person name="Han C."/>
            <person name="Tapia R."/>
            <person name="Larimer F."/>
            <person name="Land M."/>
            <person name="Hauser L."/>
            <person name="Kyrpides N."/>
            <person name="Ivanova N."/>
            <person name="Holmes D."/>
            <person name="Lovley D."/>
            <person name="Kyrpides N."/>
            <person name="Anderson I.J."/>
            <person name="Woyke T."/>
        </authorList>
    </citation>
    <scope>NUCLEOTIDE SEQUENCE [LARGE SCALE GENOMIC DNA]</scope>
    <source>
        <strain evidence="6">DSM 10642 / AEDII12DO</strain>
    </source>
</reference>